<dbReference type="EMBL" id="RQXU01000011">
    <property type="protein sequence ID" value="RRH86802.1"/>
    <property type="molecule type" value="Genomic_DNA"/>
</dbReference>
<feature type="transmembrane region" description="Helical" evidence="1">
    <location>
        <begin position="178"/>
        <end position="204"/>
    </location>
</feature>
<proteinExistence type="predicted"/>
<evidence type="ECO:0000313" key="2">
    <source>
        <dbReference type="EMBL" id="RRH86802.1"/>
    </source>
</evidence>
<sequence length="238" mass="26495">MSRRLQIRNRVKTQPPVSAWSISNDSLEALKWVGLLLMAGDHINKYLLHESSPALYALGRMAMPLFGFVLMVNLTRPGALESGLHLRVMKRLAIFALLATPAFVHLVGWWPLNILATLFLATLIVWLLERDGWAARCTALIAFLVGGAVVEFWWPALLCCLGSWAFLRRPNGLRMLLWALAMASLTAINGNFAAVAALLLIGGARQVEIPLPRSRWVFYAFYPIHLSLIALVLIVTEN</sequence>
<accession>A0A3P3ELZ6</accession>
<name>A0A3P3ELZ6_9BURK</name>
<evidence type="ECO:0000313" key="4">
    <source>
        <dbReference type="Proteomes" id="UP000271137"/>
    </source>
</evidence>
<feature type="transmembrane region" description="Helical" evidence="1">
    <location>
        <begin position="110"/>
        <end position="128"/>
    </location>
</feature>
<gene>
    <name evidence="2" type="ORF">EH244_19545</name>
    <name evidence="3" type="ORF">EJO66_20570</name>
</gene>
<reference evidence="2 5" key="1">
    <citation type="submission" date="2018-11" db="EMBL/GenBank/DDBJ databases">
        <title>The genome of Variovorax sp T529.</title>
        <authorList>
            <person name="Gao J."/>
        </authorList>
    </citation>
    <scope>NUCLEOTIDE SEQUENCE [LARGE SCALE GENOMIC DNA]</scope>
    <source>
        <strain evidence="2 5">T529</strain>
    </source>
</reference>
<keyword evidence="1" id="KW-0812">Transmembrane</keyword>
<keyword evidence="1" id="KW-0472">Membrane</keyword>
<dbReference type="InterPro" id="IPR008875">
    <property type="entry name" value="TraX"/>
</dbReference>
<reference evidence="3 4" key="2">
    <citation type="submission" date="2018-12" db="EMBL/GenBank/DDBJ databases">
        <title>The genome sequences of strain 502.</title>
        <authorList>
            <person name="Gao J."/>
            <person name="Sun J."/>
        </authorList>
    </citation>
    <scope>NUCLEOTIDE SEQUENCE [LARGE SCALE GENOMIC DNA]</scope>
    <source>
        <strain evidence="3 4">502</strain>
    </source>
</reference>
<keyword evidence="1" id="KW-1133">Transmembrane helix</keyword>
<dbReference type="Proteomes" id="UP000271137">
    <property type="component" value="Unassembled WGS sequence"/>
</dbReference>
<dbReference type="Proteomes" id="UP000271590">
    <property type="component" value="Unassembled WGS sequence"/>
</dbReference>
<protein>
    <submittedName>
        <fullName evidence="2">Conjugal transfer protein TraX</fullName>
    </submittedName>
</protein>
<feature type="transmembrane region" description="Helical" evidence="1">
    <location>
        <begin position="140"/>
        <end position="166"/>
    </location>
</feature>
<feature type="transmembrane region" description="Helical" evidence="1">
    <location>
        <begin position="216"/>
        <end position="235"/>
    </location>
</feature>
<evidence type="ECO:0000313" key="3">
    <source>
        <dbReference type="EMBL" id="RSZ32847.1"/>
    </source>
</evidence>
<evidence type="ECO:0000313" key="5">
    <source>
        <dbReference type="Proteomes" id="UP000271590"/>
    </source>
</evidence>
<dbReference type="EMBL" id="RXFQ01000012">
    <property type="protein sequence ID" value="RSZ32847.1"/>
    <property type="molecule type" value="Genomic_DNA"/>
</dbReference>
<comment type="caution">
    <text evidence="2">The sequence shown here is derived from an EMBL/GenBank/DDBJ whole genome shotgun (WGS) entry which is preliminary data.</text>
</comment>
<organism evidence="2 5">
    <name type="scientific">Variovorax beijingensis</name>
    <dbReference type="NCBI Taxonomy" id="2496117"/>
    <lineage>
        <taxon>Bacteria</taxon>
        <taxon>Pseudomonadati</taxon>
        <taxon>Pseudomonadota</taxon>
        <taxon>Betaproteobacteria</taxon>
        <taxon>Burkholderiales</taxon>
        <taxon>Comamonadaceae</taxon>
        <taxon>Variovorax</taxon>
    </lineage>
</organism>
<evidence type="ECO:0000256" key="1">
    <source>
        <dbReference type="SAM" id="Phobius"/>
    </source>
</evidence>
<keyword evidence="4" id="KW-1185">Reference proteome</keyword>
<dbReference type="Pfam" id="PF05857">
    <property type="entry name" value="TraX"/>
    <property type="match status" value="1"/>
</dbReference>
<dbReference type="AlphaFoldDB" id="A0A3P3ELZ6"/>
<feature type="transmembrane region" description="Helical" evidence="1">
    <location>
        <begin position="54"/>
        <end position="76"/>
    </location>
</feature>